<proteinExistence type="predicted"/>
<dbReference type="EMBL" id="JABXXO010000004">
    <property type="protein sequence ID" value="KAF7778995.1"/>
    <property type="molecule type" value="Genomic_DNA"/>
</dbReference>
<organism evidence="1 2">
    <name type="scientific">Agaricus bisporus var. burnettii</name>
    <dbReference type="NCBI Taxonomy" id="192524"/>
    <lineage>
        <taxon>Eukaryota</taxon>
        <taxon>Fungi</taxon>
        <taxon>Dikarya</taxon>
        <taxon>Basidiomycota</taxon>
        <taxon>Agaricomycotina</taxon>
        <taxon>Agaricomycetes</taxon>
        <taxon>Agaricomycetidae</taxon>
        <taxon>Agaricales</taxon>
        <taxon>Agaricineae</taxon>
        <taxon>Agaricaceae</taxon>
        <taxon>Agaricus</taxon>
    </lineage>
</organism>
<protein>
    <submittedName>
        <fullName evidence="1">Uncharacterized protein</fullName>
    </submittedName>
</protein>
<name>A0A8H7F7A9_AGABI</name>
<dbReference type="Proteomes" id="UP000629468">
    <property type="component" value="Unassembled WGS sequence"/>
</dbReference>
<reference evidence="1 2" key="1">
    <citation type="journal article" name="Sci. Rep.">
        <title>Telomere-to-telomere assembled and centromere annotated genomes of the two main subspecies of the button mushroom Agaricus bisporus reveal especially polymorphic chromosome ends.</title>
        <authorList>
            <person name="Sonnenberg A.S.M."/>
            <person name="Sedaghat-Telgerd N."/>
            <person name="Lavrijssen B."/>
            <person name="Ohm R.A."/>
            <person name="Hendrickx P.M."/>
            <person name="Scholtmeijer K."/>
            <person name="Baars J.J.P."/>
            <person name="van Peer A."/>
        </authorList>
    </citation>
    <scope>NUCLEOTIDE SEQUENCE [LARGE SCALE GENOMIC DNA]</scope>
    <source>
        <strain evidence="1 2">H119_p4</strain>
    </source>
</reference>
<comment type="caution">
    <text evidence="1">The sequence shown here is derived from an EMBL/GenBank/DDBJ whole genome shotgun (WGS) entry which is preliminary data.</text>
</comment>
<gene>
    <name evidence="1" type="ORF">Agabi119p4_3340</name>
</gene>
<accession>A0A8H7F7A9</accession>
<sequence length="90" mass="10176">MAHQKAGHHPAQASAGQVFRNPWAHDCAFFLVSCSHFTRIRPLESCAGEVCSGQRFDAYMPRFEQSKSLPTERVIRVDGEWCANRLLLQS</sequence>
<evidence type="ECO:0000313" key="1">
    <source>
        <dbReference type="EMBL" id="KAF7778995.1"/>
    </source>
</evidence>
<dbReference type="AlphaFoldDB" id="A0A8H7F7A9"/>
<evidence type="ECO:0000313" key="2">
    <source>
        <dbReference type="Proteomes" id="UP000629468"/>
    </source>
</evidence>